<protein>
    <recommendedName>
        <fullName evidence="1">Peptidase M20 domain-containing protein 2</fullName>
    </recommendedName>
</protein>
<dbReference type="EMBL" id="FWYE01000005">
    <property type="protein sequence ID" value="SMD31591.1"/>
    <property type="molecule type" value="Genomic_DNA"/>
</dbReference>
<name>A0A8G2FY41_PICTO</name>
<dbReference type="Proteomes" id="UP000192315">
    <property type="component" value="Unassembled WGS sequence"/>
</dbReference>
<dbReference type="Pfam" id="PF07687">
    <property type="entry name" value="M20_dimer"/>
    <property type="match status" value="1"/>
</dbReference>
<dbReference type="GO" id="GO:0005737">
    <property type="term" value="C:cytoplasm"/>
    <property type="evidence" value="ECO:0007669"/>
    <property type="project" value="TreeGrafter"/>
</dbReference>
<accession>A0A8G2FY41</accession>
<dbReference type="GO" id="GO:0016805">
    <property type="term" value="F:dipeptidase activity"/>
    <property type="evidence" value="ECO:0007669"/>
    <property type="project" value="InterPro"/>
</dbReference>
<dbReference type="InterPro" id="IPR036264">
    <property type="entry name" value="Bact_exopeptidase_dim_dom"/>
</dbReference>
<comment type="similarity">
    <text evidence="1">Belongs to the peptidase M20A family.</text>
</comment>
<dbReference type="InterPro" id="IPR017144">
    <property type="entry name" value="Xaa-Arg_dipeptidase"/>
</dbReference>
<dbReference type="InterPro" id="IPR017439">
    <property type="entry name" value="Amidohydrolase"/>
</dbReference>
<proteinExistence type="inferred from homology"/>
<dbReference type="SUPFAM" id="SSF53187">
    <property type="entry name" value="Zn-dependent exopeptidases"/>
    <property type="match status" value="1"/>
</dbReference>
<sequence>MKGVNDYLLDYKDDILKLSKSIYDFAELGSSEYKSSGLISKRLEDAGFYVEMPFMNMDTAFRAEFGDGRPYIGLLAEYDALPNGHSCGHNLISAWAYGTAVILSKMINSGKIIVFGTPSEEGIGPYAGSKAIMASKGAFDDLDFVIGMHPDDRWAVGSKALADAEMEFTFIGRASHMAASPCHGINALDALVASYNAINSLRDWARNDRHIVIGMIIKEGGKASNVVPDKAVLEVDIRSTSYDFLIRFVSKVKRLVKSISEGFGTKLIIRDLMPVYSEYKHNYTIDNIIEDELKKINIRPYNIDKSDEIASGSTDEANVSLRVPTGHIDVKIGNNLPGHSEEFRLAADPYNASENLIKAIRATCNSVLRIINDPEILKKVRSDFNESNKA</sequence>
<evidence type="ECO:0000256" key="1">
    <source>
        <dbReference type="PIRNR" id="PIRNR037226"/>
    </source>
</evidence>
<dbReference type="GO" id="GO:0046657">
    <property type="term" value="P:folic acid catabolic process"/>
    <property type="evidence" value="ECO:0007669"/>
    <property type="project" value="TreeGrafter"/>
</dbReference>
<organism evidence="3 4">
    <name type="scientific">Picrophilus torridus (strain ATCC 700027 / DSM 9790 / JCM 10055 / NBRC 100828 / KAW 2/3)</name>
    <dbReference type="NCBI Taxonomy" id="1122961"/>
    <lineage>
        <taxon>Archaea</taxon>
        <taxon>Methanobacteriati</taxon>
        <taxon>Thermoplasmatota</taxon>
        <taxon>Thermoplasmata</taxon>
        <taxon>Thermoplasmatales</taxon>
        <taxon>Picrophilaceae</taxon>
        <taxon>Picrophilus</taxon>
    </lineage>
</organism>
<dbReference type="Gene3D" id="3.30.70.360">
    <property type="match status" value="1"/>
</dbReference>
<comment type="caution">
    <text evidence="3">The sequence shown here is derived from an EMBL/GenBank/DDBJ whole genome shotgun (WGS) entry which is preliminary data.</text>
</comment>
<dbReference type="NCBIfam" id="TIGR01891">
    <property type="entry name" value="amidohydrolases"/>
    <property type="match status" value="1"/>
</dbReference>
<dbReference type="GO" id="GO:0071713">
    <property type="term" value="F:para-aminobenzoyl-glutamate hydrolase activity"/>
    <property type="evidence" value="ECO:0007669"/>
    <property type="project" value="TreeGrafter"/>
</dbReference>
<dbReference type="PANTHER" id="PTHR30575:SF0">
    <property type="entry name" value="XAA-ARG DIPEPTIDASE"/>
    <property type="match status" value="1"/>
</dbReference>
<dbReference type="AlphaFoldDB" id="A0A8G2FY41"/>
<gene>
    <name evidence="3" type="ORF">SAMN02745355_1546</name>
</gene>
<dbReference type="RefSeq" id="WP_084273251.1">
    <property type="nucleotide sequence ID" value="NZ_FWYE01000005.1"/>
</dbReference>
<dbReference type="InterPro" id="IPR052030">
    <property type="entry name" value="Peptidase_M20/M20A_hydrolases"/>
</dbReference>
<dbReference type="CDD" id="cd03887">
    <property type="entry name" value="M20_Acy1L2"/>
    <property type="match status" value="1"/>
</dbReference>
<reference evidence="3 4" key="1">
    <citation type="submission" date="2017-04" db="EMBL/GenBank/DDBJ databases">
        <authorList>
            <person name="Varghese N."/>
            <person name="Submissions S."/>
        </authorList>
    </citation>
    <scope>NUCLEOTIDE SEQUENCE [LARGE SCALE GENOMIC DNA]</scope>
    <source>
        <strain evidence="3 4">DSM 9789</strain>
    </source>
</reference>
<evidence type="ECO:0000313" key="3">
    <source>
        <dbReference type="EMBL" id="SMD31591.1"/>
    </source>
</evidence>
<dbReference type="PIRSF" id="PIRSF037226">
    <property type="entry name" value="Amidohydrolase_ACY1L2_prd"/>
    <property type="match status" value="1"/>
</dbReference>
<keyword evidence="4" id="KW-1185">Reference proteome</keyword>
<dbReference type="InterPro" id="IPR011650">
    <property type="entry name" value="Peptidase_M20_dimer"/>
</dbReference>
<dbReference type="Gene3D" id="3.40.630.10">
    <property type="entry name" value="Zn peptidases"/>
    <property type="match status" value="1"/>
</dbReference>
<evidence type="ECO:0000259" key="2">
    <source>
        <dbReference type="Pfam" id="PF07687"/>
    </source>
</evidence>
<dbReference type="SUPFAM" id="SSF55031">
    <property type="entry name" value="Bacterial exopeptidase dimerisation domain"/>
    <property type="match status" value="1"/>
</dbReference>
<keyword evidence="3" id="KW-0378">Hydrolase</keyword>
<dbReference type="PANTHER" id="PTHR30575">
    <property type="entry name" value="PEPTIDASE M20"/>
    <property type="match status" value="1"/>
</dbReference>
<feature type="domain" description="Peptidase M20 dimerisation" evidence="2">
    <location>
        <begin position="165"/>
        <end position="258"/>
    </location>
</feature>
<evidence type="ECO:0000313" key="4">
    <source>
        <dbReference type="Proteomes" id="UP000192315"/>
    </source>
</evidence>